<comment type="caution">
    <text evidence="2">The sequence shown here is derived from an EMBL/GenBank/DDBJ whole genome shotgun (WGS) entry which is preliminary data.</text>
</comment>
<keyword evidence="1" id="KW-0175">Coiled coil</keyword>
<name>A0A2N3LNG8_9BACI</name>
<reference evidence="2 3" key="1">
    <citation type="submission" date="2017-11" db="EMBL/GenBank/DDBJ databases">
        <title>Bacillus camelliae sp. nov., isolated from pu'er tea.</title>
        <authorList>
            <person name="Niu L."/>
        </authorList>
    </citation>
    <scope>NUCLEOTIDE SEQUENCE [LARGE SCALE GENOMIC DNA]</scope>
    <source>
        <strain evidence="2 3">7578-1</strain>
    </source>
</reference>
<evidence type="ECO:0000313" key="3">
    <source>
        <dbReference type="Proteomes" id="UP000233440"/>
    </source>
</evidence>
<accession>A0A2N3LNG8</accession>
<protein>
    <submittedName>
        <fullName evidence="2">Uncharacterized protein</fullName>
    </submittedName>
</protein>
<organism evidence="2 3">
    <name type="scientific">Heyndrickxia camelliae</name>
    <dbReference type="NCBI Taxonomy" id="1707093"/>
    <lineage>
        <taxon>Bacteria</taxon>
        <taxon>Bacillati</taxon>
        <taxon>Bacillota</taxon>
        <taxon>Bacilli</taxon>
        <taxon>Bacillales</taxon>
        <taxon>Bacillaceae</taxon>
        <taxon>Heyndrickxia</taxon>
    </lineage>
</organism>
<dbReference type="Proteomes" id="UP000233440">
    <property type="component" value="Unassembled WGS sequence"/>
</dbReference>
<gene>
    <name evidence="2" type="ORF">CWO92_06800</name>
</gene>
<dbReference type="RefSeq" id="WP_101353443.1">
    <property type="nucleotide sequence ID" value="NZ_PIQO01000003.1"/>
</dbReference>
<evidence type="ECO:0000256" key="1">
    <source>
        <dbReference type="SAM" id="Coils"/>
    </source>
</evidence>
<dbReference type="AlphaFoldDB" id="A0A2N3LNG8"/>
<keyword evidence="3" id="KW-1185">Reference proteome</keyword>
<evidence type="ECO:0000313" key="2">
    <source>
        <dbReference type="EMBL" id="PKR86074.1"/>
    </source>
</evidence>
<dbReference type="OrthoDB" id="9941214at2"/>
<proteinExistence type="predicted"/>
<feature type="coiled-coil region" evidence="1">
    <location>
        <begin position="43"/>
        <end position="84"/>
    </location>
</feature>
<sequence>MNKLQVNFMATLAMLGLENKAQDVLVNDFKSQLETFKDTHKTIENAQAVHEQYNNLSKNLTTEKKALEAEVVELKESINNLDVKGDIVAQVMTINKSIQEKEERIAGIASTQLLLGGKARQDIIDALYEGYKAHKALSSEIYQLIGTVKPIINQANKAQIVKALQSVVNELNHLGYILRDITASVNAERLNYKGVVFSISNTSIISAMSQIERM</sequence>
<dbReference type="EMBL" id="PIQO01000003">
    <property type="protein sequence ID" value="PKR86074.1"/>
    <property type="molecule type" value="Genomic_DNA"/>
</dbReference>